<protein>
    <submittedName>
        <fullName evidence="1">Uncharacterized protein</fullName>
    </submittedName>
</protein>
<comment type="caution">
    <text evidence="1">The sequence shown here is derived from an EMBL/GenBank/DDBJ whole genome shotgun (WGS) entry which is preliminary data.</text>
</comment>
<dbReference type="Proteomes" id="UP000736672">
    <property type="component" value="Unassembled WGS sequence"/>
</dbReference>
<sequence length="565" mass="61816">MGANVDWTGFSAFSNTLSVASLSTQQTGPTLQANVAAAAARFRDWIDDVRNNPQGHGFSNAPVNYAGAVVRLLNTFFPANARPVLFSTGNPPPAVGGQPIIQPVMVPFGAAPNVQMGIADGASALGYLFSVVSYPQNLQPTWQNYFLPLTVLYAWSVYLAYINYDPNMPLNIDAVPNMSCIMYLPRGNDPPYFFLGHTKARAATNPNDFANDKRDNMNCLHYRGGQIQAAARTGGRPPLPNLTAEVIQQMRVSFFEILPGAVGFDPIVEDFRNPVFDAFANAPGGATALRDVQQVLMDEIKNEYAALNTPMTWKPNNIASAKRYSYTRTQNEMQPAVANLITAYLANQNTQQQWIAVLKAYISPRIVVPPMLNLNPIFVPDQLVPVPPVAQQTITALATAFYTQHQVALDIKVSKVAQLCQGISTPGLVGATDVAREQKWINKFRKDITDDYGRCAETLPAYGVSNVFYPQTFVTATAGPNVRGFALETRKVGQGAAELNAFATNFDTNAMDGISQTQGSVYRLPCAQFCATMLEHVQMRDTNQKRDEYDIDMRAVPRTVVLPPA</sequence>
<evidence type="ECO:0000313" key="1">
    <source>
        <dbReference type="EMBL" id="KAH7254899.1"/>
    </source>
</evidence>
<dbReference type="OrthoDB" id="4959430at2759"/>
<keyword evidence="2" id="KW-1185">Reference proteome</keyword>
<dbReference type="EMBL" id="JAGTJS010000010">
    <property type="protein sequence ID" value="KAH7254899.1"/>
    <property type="molecule type" value="Genomic_DNA"/>
</dbReference>
<gene>
    <name evidence="1" type="ORF">B0J15DRAFT_466548</name>
</gene>
<reference evidence="1" key="1">
    <citation type="journal article" date="2021" name="Nat. Commun.">
        <title>Genetic determinants of endophytism in the Arabidopsis root mycobiome.</title>
        <authorList>
            <person name="Mesny F."/>
            <person name="Miyauchi S."/>
            <person name="Thiergart T."/>
            <person name="Pickel B."/>
            <person name="Atanasova L."/>
            <person name="Karlsson M."/>
            <person name="Huettel B."/>
            <person name="Barry K.W."/>
            <person name="Haridas S."/>
            <person name="Chen C."/>
            <person name="Bauer D."/>
            <person name="Andreopoulos W."/>
            <person name="Pangilinan J."/>
            <person name="LaButti K."/>
            <person name="Riley R."/>
            <person name="Lipzen A."/>
            <person name="Clum A."/>
            <person name="Drula E."/>
            <person name="Henrissat B."/>
            <person name="Kohler A."/>
            <person name="Grigoriev I.V."/>
            <person name="Martin F.M."/>
            <person name="Hacquard S."/>
        </authorList>
    </citation>
    <scope>NUCLEOTIDE SEQUENCE</scope>
    <source>
        <strain evidence="1">FSSC 5 MPI-SDFR-AT-0091</strain>
    </source>
</reference>
<evidence type="ECO:0000313" key="2">
    <source>
        <dbReference type="Proteomes" id="UP000736672"/>
    </source>
</evidence>
<accession>A0A9P9HC12</accession>
<name>A0A9P9HC12_FUSSL</name>
<proteinExistence type="predicted"/>
<dbReference type="AlphaFoldDB" id="A0A9P9HC12"/>
<organism evidence="1 2">
    <name type="scientific">Fusarium solani</name>
    <name type="common">Filamentous fungus</name>
    <dbReference type="NCBI Taxonomy" id="169388"/>
    <lineage>
        <taxon>Eukaryota</taxon>
        <taxon>Fungi</taxon>
        <taxon>Dikarya</taxon>
        <taxon>Ascomycota</taxon>
        <taxon>Pezizomycotina</taxon>
        <taxon>Sordariomycetes</taxon>
        <taxon>Hypocreomycetidae</taxon>
        <taxon>Hypocreales</taxon>
        <taxon>Nectriaceae</taxon>
        <taxon>Fusarium</taxon>
        <taxon>Fusarium solani species complex</taxon>
    </lineage>
</organism>